<dbReference type="Gene3D" id="1.10.1760.20">
    <property type="match status" value="1"/>
</dbReference>
<feature type="transmembrane region" description="Helical" evidence="1">
    <location>
        <begin position="148"/>
        <end position="165"/>
    </location>
</feature>
<dbReference type="OrthoDB" id="4624at2"/>
<reference evidence="2 3" key="1">
    <citation type="journal article" date="2019" name="Syst. Appl. Microbiol.">
        <title>Polyphasic characterization of two novel Lactobacillus spp. isolated from blown salami packages: Description of Lactobacillus halodurans sp. nov. and Lactobacillus salsicarnum sp. nov.</title>
        <authorList>
            <person name="Schuster J.A."/>
            <person name="Klingl A."/>
            <person name="Vogel R.F."/>
            <person name="Ehrmann M.A."/>
        </authorList>
    </citation>
    <scope>NUCLEOTIDE SEQUENCE [LARGE SCALE GENOMIC DNA]</scope>
    <source>
        <strain evidence="2 3">TMW 1.2118</strain>
    </source>
</reference>
<dbReference type="EMBL" id="VDFM01000009">
    <property type="protein sequence ID" value="MQS52941.1"/>
    <property type="molecule type" value="Genomic_DNA"/>
</dbReference>
<evidence type="ECO:0000256" key="1">
    <source>
        <dbReference type="SAM" id="Phobius"/>
    </source>
</evidence>
<dbReference type="RefSeq" id="WP_153383498.1">
    <property type="nucleotide sequence ID" value="NZ_VDFM01000009.1"/>
</dbReference>
<name>A0A5P0ZIL6_9LACO</name>
<feature type="transmembrane region" description="Helical" evidence="1">
    <location>
        <begin position="30"/>
        <end position="53"/>
    </location>
</feature>
<dbReference type="InterPro" id="IPR030949">
    <property type="entry name" value="ECF_S_folate_fam"/>
</dbReference>
<dbReference type="InterPro" id="IPR024529">
    <property type="entry name" value="ECF_trnsprt_substrate-spec"/>
</dbReference>
<dbReference type="AlphaFoldDB" id="A0A5P0ZIL6"/>
<feature type="transmembrane region" description="Helical" evidence="1">
    <location>
        <begin position="79"/>
        <end position="99"/>
    </location>
</feature>
<keyword evidence="1" id="KW-1133">Transmembrane helix</keyword>
<gene>
    <name evidence="2" type="ORF">FHL02_07895</name>
</gene>
<feature type="transmembrane region" description="Helical" evidence="1">
    <location>
        <begin position="106"/>
        <end position="128"/>
    </location>
</feature>
<protein>
    <submittedName>
        <fullName evidence="2">Folate family ECF transporter S component</fullName>
    </submittedName>
</protein>
<evidence type="ECO:0000313" key="3">
    <source>
        <dbReference type="Proteomes" id="UP000380386"/>
    </source>
</evidence>
<dbReference type="Pfam" id="PF12822">
    <property type="entry name" value="ECF_trnsprt"/>
    <property type="match status" value="1"/>
</dbReference>
<proteinExistence type="predicted"/>
<dbReference type="GO" id="GO:0022857">
    <property type="term" value="F:transmembrane transporter activity"/>
    <property type="evidence" value="ECO:0007669"/>
    <property type="project" value="InterPro"/>
</dbReference>
<keyword evidence="1" id="KW-0472">Membrane</keyword>
<organism evidence="2 3">
    <name type="scientific">Companilactobacillus mishanensis</name>
    <dbReference type="NCBI Taxonomy" id="2486008"/>
    <lineage>
        <taxon>Bacteria</taxon>
        <taxon>Bacillati</taxon>
        <taxon>Bacillota</taxon>
        <taxon>Bacilli</taxon>
        <taxon>Lactobacillales</taxon>
        <taxon>Lactobacillaceae</taxon>
        <taxon>Companilactobacillus</taxon>
    </lineage>
</organism>
<comment type="caution">
    <text evidence="2">The sequence shown here is derived from an EMBL/GenBank/DDBJ whole genome shotgun (WGS) entry which is preliminary data.</text>
</comment>
<keyword evidence="1" id="KW-0812">Transmembrane</keyword>
<dbReference type="NCBIfam" id="TIGR04518">
    <property type="entry name" value="ECF_S_folT_fam"/>
    <property type="match status" value="1"/>
</dbReference>
<sequence length="175" mass="19639">MNRTKSTSITVHELTWMALLIAMQMVLSKLSVGSGILQVGFSFIAIGLMGYYFGPIKAMFANAAADIIANVLLPTGGGFFWGFTLSAMVTGLIYGFMLYNRKVTLLNVFLTVLLITVVINTLMNTFWISMMTHNPFWVMLLTRLPKEGISLIYQTGILYFILKWVSNTRFNKIGR</sequence>
<evidence type="ECO:0000313" key="2">
    <source>
        <dbReference type="EMBL" id="MQS52941.1"/>
    </source>
</evidence>
<accession>A0A5P0ZIL6</accession>
<dbReference type="Proteomes" id="UP000380386">
    <property type="component" value="Unassembled WGS sequence"/>
</dbReference>